<keyword evidence="3" id="KW-1185">Reference proteome</keyword>
<sequence>MADTDRKPPRAGMGRPKGAQNKTTALLKDAILKAAEQAGDGDMVEYLTLQARTNPGPFMALLGKVLPMQIAGDPDNPIIHAIERRIVRPSDTNS</sequence>
<evidence type="ECO:0000256" key="1">
    <source>
        <dbReference type="SAM" id="MobiDB-lite"/>
    </source>
</evidence>
<evidence type="ECO:0000313" key="2">
    <source>
        <dbReference type="EMBL" id="WFP89825.1"/>
    </source>
</evidence>
<protein>
    <submittedName>
        <fullName evidence="2">Uncharacterized protein</fullName>
    </submittedName>
</protein>
<dbReference type="GeneID" id="29518675"/>
<gene>
    <name evidence="2" type="ORF">P4B07_14825</name>
</gene>
<organism evidence="2 3">
    <name type="scientific">Ensifer adhaerens</name>
    <name type="common">Sinorhizobium morelense</name>
    <dbReference type="NCBI Taxonomy" id="106592"/>
    <lineage>
        <taxon>Bacteria</taxon>
        <taxon>Pseudomonadati</taxon>
        <taxon>Pseudomonadota</taxon>
        <taxon>Alphaproteobacteria</taxon>
        <taxon>Hyphomicrobiales</taxon>
        <taxon>Rhizobiaceae</taxon>
        <taxon>Sinorhizobium/Ensifer group</taxon>
        <taxon>Ensifer</taxon>
    </lineage>
</organism>
<name>A0ABY8HCJ9_ENSAD</name>
<dbReference type="Proteomes" id="UP001214094">
    <property type="component" value="Chromosome"/>
</dbReference>
<feature type="region of interest" description="Disordered" evidence="1">
    <location>
        <begin position="1"/>
        <end position="22"/>
    </location>
</feature>
<accession>A0ABY8HCJ9</accession>
<reference evidence="2 3" key="1">
    <citation type="submission" date="2023-03" db="EMBL/GenBank/DDBJ databases">
        <title>Comparative genome and transcriptome analysis combination mining strategies for increasing vitamin B12 production of Ensifer adhaerens strain.</title>
        <authorList>
            <person name="Yongheng L."/>
        </authorList>
    </citation>
    <scope>NUCLEOTIDE SEQUENCE [LARGE SCALE GENOMIC DNA]</scope>
    <source>
        <strain evidence="2 3">Casida A-T305</strain>
    </source>
</reference>
<proteinExistence type="predicted"/>
<dbReference type="RefSeq" id="WP_234798707.1">
    <property type="nucleotide sequence ID" value="NZ_CP015880.1"/>
</dbReference>
<dbReference type="EMBL" id="CP121308">
    <property type="protein sequence ID" value="WFP89825.1"/>
    <property type="molecule type" value="Genomic_DNA"/>
</dbReference>
<evidence type="ECO:0000313" key="3">
    <source>
        <dbReference type="Proteomes" id="UP001214094"/>
    </source>
</evidence>